<accession>A0AAV7IEW9</accession>
<keyword evidence="3" id="KW-1185">Reference proteome</keyword>
<organism evidence="2 3">
    <name type="scientific">Cotesia glomerata</name>
    <name type="common">Lepidopteran parasitic wasp</name>
    <name type="synonym">Apanteles glomeratus</name>
    <dbReference type="NCBI Taxonomy" id="32391"/>
    <lineage>
        <taxon>Eukaryota</taxon>
        <taxon>Metazoa</taxon>
        <taxon>Ecdysozoa</taxon>
        <taxon>Arthropoda</taxon>
        <taxon>Hexapoda</taxon>
        <taxon>Insecta</taxon>
        <taxon>Pterygota</taxon>
        <taxon>Neoptera</taxon>
        <taxon>Endopterygota</taxon>
        <taxon>Hymenoptera</taxon>
        <taxon>Apocrita</taxon>
        <taxon>Ichneumonoidea</taxon>
        <taxon>Braconidae</taxon>
        <taxon>Microgastrinae</taxon>
        <taxon>Cotesia</taxon>
    </lineage>
</organism>
<evidence type="ECO:0000256" key="1">
    <source>
        <dbReference type="SAM" id="MobiDB-lite"/>
    </source>
</evidence>
<feature type="region of interest" description="Disordered" evidence="1">
    <location>
        <begin position="40"/>
        <end position="65"/>
    </location>
</feature>
<dbReference type="AlphaFoldDB" id="A0AAV7IEW9"/>
<proteinExistence type="predicted"/>
<name>A0AAV7IEW9_COTGL</name>
<protein>
    <submittedName>
        <fullName evidence="2">Uncharacterized protein</fullName>
    </submittedName>
</protein>
<evidence type="ECO:0000313" key="3">
    <source>
        <dbReference type="Proteomes" id="UP000826195"/>
    </source>
</evidence>
<gene>
    <name evidence="2" type="ORF">KQX54_013358</name>
</gene>
<reference evidence="2 3" key="1">
    <citation type="journal article" date="2021" name="J. Hered.">
        <title>A chromosome-level genome assembly of the parasitoid wasp, Cotesia glomerata (Hymenoptera: Braconidae).</title>
        <authorList>
            <person name="Pinto B.J."/>
            <person name="Weis J.J."/>
            <person name="Gamble T."/>
            <person name="Ode P.J."/>
            <person name="Paul R."/>
            <person name="Zaspel J.M."/>
        </authorList>
    </citation>
    <scope>NUCLEOTIDE SEQUENCE [LARGE SCALE GENOMIC DNA]</scope>
    <source>
        <strain evidence="2">CgM1</strain>
    </source>
</reference>
<dbReference type="Proteomes" id="UP000826195">
    <property type="component" value="Unassembled WGS sequence"/>
</dbReference>
<sequence length="353" mass="40389">MELVLIYSKLNENDLKESCSHLATRIFLCEKIKELSQNNDKFDASEHPEAPTTSNDNNDSDSGDEDLELIEDLSAITNPLPEFDLDKVLDDAPEGNAIKLDYANNDKLSSQSQNDLCESPKTSSLCSTDQKIKDLFPHTCTAVFYVPPVSLRSSVTGKFEHEESLNWLNRNRSPWSDVEAKWKTTFEIRRASPYSTVDEFLKDWTIFNDSRSTALTAGRIDPLIQKRREDAYENNETVQPYIIGQGSIENCQQILLIVDKVRFEFESIVIAFDCLFKIYHVFHAKVSRQCLRRLLLDTPGDGGHSHEQCSQIVCTDVLPWKNSIVRNGEWWEFYPTISWPHCSPPNYHPAHVP</sequence>
<feature type="compositionally biased region" description="Basic and acidic residues" evidence="1">
    <location>
        <begin position="40"/>
        <end position="49"/>
    </location>
</feature>
<evidence type="ECO:0000313" key="2">
    <source>
        <dbReference type="EMBL" id="KAH0549741.1"/>
    </source>
</evidence>
<dbReference type="EMBL" id="JAHXZJ010001864">
    <property type="protein sequence ID" value="KAH0549741.1"/>
    <property type="molecule type" value="Genomic_DNA"/>
</dbReference>
<comment type="caution">
    <text evidence="2">The sequence shown here is derived from an EMBL/GenBank/DDBJ whole genome shotgun (WGS) entry which is preliminary data.</text>
</comment>